<reference evidence="3 5" key="2">
    <citation type="submission" date="2009-10" db="EMBL/GenBank/DDBJ databases">
        <title>The Genome Sequence of Prochlorococcus phage P-SSM2.</title>
        <authorList>
            <consortium name="The Broad Institute Genome Sequencing Platform"/>
            <person name="Henn M.R."/>
            <person name="Sullivan M.S."/>
            <person name="Osburne M.S."/>
            <person name="Levin J."/>
            <person name="Malboeuf C."/>
            <person name="Casali M."/>
            <person name="Russ C."/>
            <person name="Lennon N."/>
            <person name="Chapman S.B."/>
            <person name="Erlich R."/>
            <person name="Young S.K."/>
            <person name="Koehrsen M."/>
            <person name="Yandava C."/>
            <person name="Zeng Q."/>
            <person name="Alvarado L."/>
            <person name="Anderson S."/>
            <person name="Berlin A."/>
            <person name="Borenstein D."/>
            <person name="Chen Z."/>
            <person name="Engels R."/>
            <person name="Freedman E."/>
            <person name="Gellesch M."/>
            <person name="Goldberg J."/>
            <person name="Green L."/>
            <person name="Griggs A."/>
            <person name="Gujja S."/>
            <person name="Heilman E.R."/>
            <person name="Heiman D."/>
            <person name="Hepburn T."/>
            <person name="Howarth C."/>
            <person name="Jen D."/>
            <person name="Larson L."/>
            <person name="Lewis B."/>
            <person name="Mehta T."/>
            <person name="Park D."/>
            <person name="Pearson M."/>
            <person name="Richards J."/>
            <person name="Rizzolo K."/>
            <person name="Roberts A."/>
            <person name="Ryan E."/>
            <person name="Saif S."/>
            <person name="Shea T."/>
            <person name="Shenoy N."/>
            <person name="Sisk P."/>
            <person name="Stolte C."/>
            <person name="Sykes S."/>
            <person name="Walk T."/>
            <person name="White J."/>
            <person name="Yu Q."/>
            <person name="Coleman M.L."/>
            <person name="Huang K.H."/>
            <person name="Weigele P.R."/>
            <person name="DeFrancesco A.S."/>
            <person name="Kern S.E."/>
            <person name="Thompson L.R."/>
            <person name="Fu R."/>
            <person name="Hombeck B."/>
            <person name="Chisholm S.W."/>
            <person name="Haas B."/>
            <person name="Nusbaum C."/>
            <person name="Birren B."/>
        </authorList>
    </citation>
    <scope>NUCLEOTIDE SEQUENCE [LARGE SCALE GENOMIC DNA]</scope>
    <source>
        <strain evidence="3">P-SSM2</strain>
    </source>
</reference>
<reference evidence="2 4" key="3">
    <citation type="journal article" date="2010" name="Environ. Microbiol.">
        <title>Genomic analysis of oceanic cyanobacterial myoviruses compared with T4-like myoviruses from diverse hosts and environments.</title>
        <authorList>
            <person name="Sullivan M.B."/>
            <person name="Huang K.H."/>
            <person name="Ignacio-Espinoza J.C."/>
            <person name="Berlin A.M."/>
            <person name="Kelly L."/>
            <person name="Weigele P.R."/>
            <person name="DeFrancesco A.S."/>
            <person name="Kern S.E."/>
            <person name="Thompson L.R."/>
            <person name="Young S."/>
            <person name="Yandava C."/>
            <person name="Fu R."/>
            <person name="Krastins B."/>
            <person name="Chase M."/>
            <person name="Sarracino D."/>
            <person name="Osburne M.S."/>
            <person name="Henn M.R."/>
            <person name="Chisholm S.W."/>
        </authorList>
    </citation>
    <scope>NUCLEOTIDE SEQUENCE [LARGE SCALE GENOMIC DNA]</scope>
</reference>
<evidence type="ECO:0000259" key="1">
    <source>
        <dbReference type="Pfam" id="PF02384"/>
    </source>
</evidence>
<sequence length="132" mass="15115">MKKNKHNIQTGSNIERSDERIKETQEVFTPRELVELMIDEIAVSLLKDPSSKFIDNCAGSGNFLIGLKERLCLYHSEKHVLNHMLYAVELLEDNHKELCGRLGVTTHHPHYVCADALEYDYSFGEPIGVLKF</sequence>
<evidence type="ECO:0000313" key="2">
    <source>
        <dbReference type="EMBL" id="AAX44415.1"/>
    </source>
</evidence>
<keyword evidence="4" id="KW-1185">Reference proteome</keyword>
<dbReference type="SUPFAM" id="SSF53335">
    <property type="entry name" value="S-adenosyl-L-methionine-dependent methyltransferases"/>
    <property type="match status" value="1"/>
</dbReference>
<evidence type="ECO:0000313" key="4">
    <source>
        <dbReference type="Proteomes" id="UP000000991"/>
    </source>
</evidence>
<evidence type="ECO:0000313" key="5">
    <source>
        <dbReference type="Proteomes" id="UP000013923"/>
    </source>
</evidence>
<dbReference type="OrthoDB" id="20265at10239"/>
<dbReference type="InterPro" id="IPR029063">
    <property type="entry name" value="SAM-dependent_MTases_sf"/>
</dbReference>
<feature type="domain" description="DNA methylase adenine-specific" evidence="1">
    <location>
        <begin position="20"/>
        <end position="91"/>
    </location>
</feature>
<protein>
    <recommendedName>
        <fullName evidence="1">DNA methylase adenine-specific domain-containing protein</fullName>
    </recommendedName>
</protein>
<dbReference type="GeneID" id="3294463"/>
<dbReference type="InterPro" id="IPR003356">
    <property type="entry name" value="DNA_methylase_A-5"/>
</dbReference>
<dbReference type="GO" id="GO:0003677">
    <property type="term" value="F:DNA binding"/>
    <property type="evidence" value="ECO:0007669"/>
    <property type="project" value="InterPro"/>
</dbReference>
<organism evidence="2 4">
    <name type="scientific">Prochlorococcus phage P-SSM2</name>
    <dbReference type="NCBI Taxonomy" id="268746"/>
    <lineage>
        <taxon>Viruses</taxon>
        <taxon>Duplodnaviria</taxon>
        <taxon>Heunggongvirae</taxon>
        <taxon>Uroviricota</taxon>
        <taxon>Caudoviricetes</taxon>
        <taxon>Pantevenvirales</taxon>
        <taxon>Kyanoviridae</taxon>
        <taxon>Salacisavirus</taxon>
        <taxon>Salacisavirus pssm2</taxon>
    </lineage>
</organism>
<dbReference type="Proteomes" id="UP000013923">
    <property type="component" value="Genome"/>
</dbReference>
<reference evidence="2 4" key="1">
    <citation type="journal article" date="2005" name="PLoS Biol.">
        <title>Three Prochlorococcus cyanophage genomes: signature features and ecological interpretations.</title>
        <authorList>
            <person name="Sullivan M.B."/>
            <person name="Coleman M.L."/>
            <person name="Weigele P."/>
            <person name="Rohwer F."/>
            <person name="Chisholm S.W."/>
        </authorList>
    </citation>
    <scope>NUCLEOTIDE SEQUENCE</scope>
</reference>
<accession>Q58MW7</accession>
<dbReference type="Gene3D" id="3.40.50.150">
    <property type="entry name" value="Vaccinia Virus protein VP39"/>
    <property type="match status" value="1"/>
</dbReference>
<dbReference type="GO" id="GO:0008170">
    <property type="term" value="F:N-methyltransferase activity"/>
    <property type="evidence" value="ECO:0007669"/>
    <property type="project" value="InterPro"/>
</dbReference>
<proteinExistence type="predicted"/>
<dbReference type="EMBL" id="AY939844">
    <property type="protein sequence ID" value="AAX44415.1"/>
    <property type="molecule type" value="Genomic_DNA"/>
</dbReference>
<gene>
    <name evidence="3" type="ORF">PCMG_00037</name>
    <name evidence="2" type="ORF">PSSM2_037</name>
</gene>
<evidence type="ECO:0000313" key="3">
    <source>
        <dbReference type="EMBL" id="ACY75913.1"/>
    </source>
</evidence>
<dbReference type="KEGG" id="vg:3294463"/>
<dbReference type="RefSeq" id="YP_214269.1">
    <property type="nucleotide sequence ID" value="NC_006883.2"/>
</dbReference>
<dbReference type="EMBL" id="GU071092">
    <property type="protein sequence ID" value="ACY75913.1"/>
    <property type="molecule type" value="Genomic_DNA"/>
</dbReference>
<name>Q58MW7_BPPRM</name>
<dbReference type="Pfam" id="PF02384">
    <property type="entry name" value="N6_Mtase"/>
    <property type="match status" value="1"/>
</dbReference>
<dbReference type="Proteomes" id="UP000000991">
    <property type="component" value="Segment"/>
</dbReference>
<organismHost>
    <name type="scientific">Prochlorococcus</name>
    <dbReference type="NCBI Taxonomy" id="1218"/>
</organismHost>